<organism evidence="2 3">
    <name type="scientific">Aspergillus ochraceoroseus IBT 24754</name>
    <dbReference type="NCBI Taxonomy" id="1392256"/>
    <lineage>
        <taxon>Eukaryota</taxon>
        <taxon>Fungi</taxon>
        <taxon>Dikarya</taxon>
        <taxon>Ascomycota</taxon>
        <taxon>Pezizomycotina</taxon>
        <taxon>Eurotiomycetes</taxon>
        <taxon>Eurotiomycetidae</taxon>
        <taxon>Eurotiales</taxon>
        <taxon>Aspergillaceae</taxon>
        <taxon>Aspergillus</taxon>
        <taxon>Aspergillus subgen. Nidulantes</taxon>
    </lineage>
</organism>
<dbReference type="VEuPathDB" id="FungiDB:P175DRAFT_0555658"/>
<evidence type="ECO:0000313" key="3">
    <source>
        <dbReference type="Proteomes" id="UP000244073"/>
    </source>
</evidence>
<feature type="compositionally biased region" description="Basic and acidic residues" evidence="1">
    <location>
        <begin position="12"/>
        <end position="27"/>
    </location>
</feature>
<sequence length="162" mass="18602">MTEASFNSTDGDEVHAVTKQKKQETMHRINRLRNSSRKEDKFDLSQKFEFLLNTATRGVAERRINTERETVPQYFHLWVEVKINTLRAPHRDDMRERGNESASYTDYDSQTPLTKRAPTTVLSLGHGGCFKTLHRCKPSPNVLGEYGDTGRVTPLSGFVMQR</sequence>
<gene>
    <name evidence="2" type="ORF">P175DRAFT_0555658</name>
</gene>
<feature type="region of interest" description="Disordered" evidence="1">
    <location>
        <begin position="91"/>
        <end position="112"/>
    </location>
</feature>
<proteinExistence type="predicted"/>
<evidence type="ECO:0000313" key="2">
    <source>
        <dbReference type="EMBL" id="PTU22998.1"/>
    </source>
</evidence>
<feature type="region of interest" description="Disordered" evidence="1">
    <location>
        <begin position="1"/>
        <end position="37"/>
    </location>
</feature>
<dbReference type="EMBL" id="MSFN02000002">
    <property type="protein sequence ID" value="PTU22998.1"/>
    <property type="molecule type" value="Genomic_DNA"/>
</dbReference>
<feature type="compositionally biased region" description="Polar residues" evidence="1">
    <location>
        <begin position="100"/>
        <end position="112"/>
    </location>
</feature>
<name>A0A2T5M381_9EURO</name>
<evidence type="ECO:0000256" key="1">
    <source>
        <dbReference type="SAM" id="MobiDB-lite"/>
    </source>
</evidence>
<comment type="caution">
    <text evidence="2">The sequence shown here is derived from an EMBL/GenBank/DDBJ whole genome shotgun (WGS) entry which is preliminary data.</text>
</comment>
<dbReference type="GeneID" id="63817529"/>
<reference evidence="2 3" key="1">
    <citation type="journal article" date="2018" name="Proc. Natl. Acad. Sci. U.S.A.">
        <title>Linking secondary metabolites to gene clusters through genome sequencing of six diverse Aspergillus species.</title>
        <authorList>
            <person name="Kaerboelling I."/>
            <person name="Vesth T.C."/>
            <person name="Frisvad J.C."/>
            <person name="Nybo J.L."/>
            <person name="Theobald S."/>
            <person name="Kuo A."/>
            <person name="Bowyer P."/>
            <person name="Matsuda Y."/>
            <person name="Mondo S."/>
            <person name="Lyhne E.K."/>
            <person name="Kogle M.E."/>
            <person name="Clum A."/>
            <person name="Lipzen A."/>
            <person name="Salamov A."/>
            <person name="Ngan C.Y."/>
            <person name="Daum C."/>
            <person name="Chiniquy J."/>
            <person name="Barry K."/>
            <person name="LaButti K."/>
            <person name="Haridas S."/>
            <person name="Simmons B.A."/>
            <person name="Magnuson J.K."/>
            <person name="Mortensen U.H."/>
            <person name="Larsen T.O."/>
            <person name="Grigoriev I.V."/>
            <person name="Baker S.E."/>
            <person name="Andersen M.R."/>
        </authorList>
    </citation>
    <scope>NUCLEOTIDE SEQUENCE [LARGE SCALE GENOMIC DNA]</scope>
    <source>
        <strain evidence="2 3">IBT 24754</strain>
    </source>
</reference>
<dbReference type="RefSeq" id="XP_040754390.1">
    <property type="nucleotide sequence ID" value="XM_040900645.1"/>
</dbReference>
<dbReference type="AlphaFoldDB" id="A0A2T5M381"/>
<dbReference type="Proteomes" id="UP000244073">
    <property type="component" value="Unassembled WGS sequence"/>
</dbReference>
<protein>
    <submittedName>
        <fullName evidence="2">Uncharacterized protein</fullName>
    </submittedName>
</protein>
<accession>A0A2T5M381</accession>